<dbReference type="GO" id="GO:0008168">
    <property type="term" value="F:methyltransferase activity"/>
    <property type="evidence" value="ECO:0007669"/>
    <property type="project" value="UniProtKB-KW"/>
</dbReference>
<keyword evidence="1" id="KW-0489">Methyltransferase</keyword>
<keyword evidence="7" id="KW-1185">Reference proteome</keyword>
<comment type="caution">
    <text evidence="6">The sequence shown here is derived from an EMBL/GenBank/DDBJ whole genome shotgun (WGS) entry which is preliminary data.</text>
</comment>
<proteinExistence type="predicted"/>
<evidence type="ECO:0000259" key="5">
    <source>
        <dbReference type="Pfam" id="PF13456"/>
    </source>
</evidence>
<keyword evidence="4" id="KW-0460">Magnesium</keyword>
<evidence type="ECO:0000256" key="2">
    <source>
        <dbReference type="ARBA" id="ARBA00022679"/>
    </source>
</evidence>
<dbReference type="Pfam" id="PF03492">
    <property type="entry name" value="Methyltransf_7"/>
    <property type="match status" value="1"/>
</dbReference>
<protein>
    <recommendedName>
        <fullName evidence="5">RNase H type-1 domain-containing protein</fullName>
    </recommendedName>
</protein>
<dbReference type="SUPFAM" id="SSF53335">
    <property type="entry name" value="S-adenosyl-L-methionine-dependent methyltransferases"/>
    <property type="match status" value="1"/>
</dbReference>
<evidence type="ECO:0000256" key="4">
    <source>
        <dbReference type="ARBA" id="ARBA00022842"/>
    </source>
</evidence>
<evidence type="ECO:0000256" key="1">
    <source>
        <dbReference type="ARBA" id="ARBA00022603"/>
    </source>
</evidence>
<dbReference type="InterPro" id="IPR029063">
    <property type="entry name" value="SAM-dependent_MTases_sf"/>
</dbReference>
<accession>A0AAW2BS98</accession>
<dbReference type="GO" id="GO:0046872">
    <property type="term" value="F:metal ion binding"/>
    <property type="evidence" value="ECO:0007669"/>
    <property type="project" value="UniProtKB-KW"/>
</dbReference>
<name>A0AAW2BS98_9ROSI</name>
<dbReference type="Pfam" id="PF13456">
    <property type="entry name" value="RVT_3"/>
    <property type="match status" value="1"/>
</dbReference>
<dbReference type="GO" id="GO:0004523">
    <property type="term" value="F:RNA-DNA hybrid ribonuclease activity"/>
    <property type="evidence" value="ECO:0007669"/>
    <property type="project" value="InterPro"/>
</dbReference>
<dbReference type="AlphaFoldDB" id="A0AAW2BS98"/>
<keyword evidence="3" id="KW-0479">Metal-binding</keyword>
<dbReference type="GO" id="GO:0003676">
    <property type="term" value="F:nucleic acid binding"/>
    <property type="evidence" value="ECO:0007669"/>
    <property type="project" value="InterPro"/>
</dbReference>
<dbReference type="Gene3D" id="3.40.50.150">
    <property type="entry name" value="Vaccinia Virus protein VP39"/>
    <property type="match status" value="1"/>
</dbReference>
<dbReference type="GO" id="GO:0032259">
    <property type="term" value="P:methylation"/>
    <property type="evidence" value="ECO:0007669"/>
    <property type="project" value="UniProtKB-KW"/>
</dbReference>
<evidence type="ECO:0000256" key="3">
    <source>
        <dbReference type="ARBA" id="ARBA00022723"/>
    </source>
</evidence>
<dbReference type="PANTHER" id="PTHR31009">
    <property type="entry name" value="S-ADENOSYL-L-METHIONINE:CARBOXYL METHYLTRANSFERASE FAMILY PROTEIN"/>
    <property type="match status" value="1"/>
</dbReference>
<gene>
    <name evidence="6" type="ORF">SO802_028261</name>
</gene>
<dbReference type="Gene3D" id="1.10.1200.270">
    <property type="entry name" value="Methyltransferase, alpha-helical capping domain"/>
    <property type="match status" value="1"/>
</dbReference>
<dbReference type="InterPro" id="IPR005299">
    <property type="entry name" value="MeTrfase_7"/>
</dbReference>
<dbReference type="InterPro" id="IPR042086">
    <property type="entry name" value="MeTrfase_capping"/>
</dbReference>
<organism evidence="6 7">
    <name type="scientific">Lithocarpus litseifolius</name>
    <dbReference type="NCBI Taxonomy" id="425828"/>
    <lineage>
        <taxon>Eukaryota</taxon>
        <taxon>Viridiplantae</taxon>
        <taxon>Streptophyta</taxon>
        <taxon>Embryophyta</taxon>
        <taxon>Tracheophyta</taxon>
        <taxon>Spermatophyta</taxon>
        <taxon>Magnoliopsida</taxon>
        <taxon>eudicotyledons</taxon>
        <taxon>Gunneridae</taxon>
        <taxon>Pentapetalae</taxon>
        <taxon>rosids</taxon>
        <taxon>fabids</taxon>
        <taxon>Fagales</taxon>
        <taxon>Fagaceae</taxon>
        <taxon>Lithocarpus</taxon>
    </lineage>
</organism>
<reference evidence="6 7" key="1">
    <citation type="submission" date="2024-01" db="EMBL/GenBank/DDBJ databases">
        <title>A telomere-to-telomere, gap-free genome of sweet tea (Lithocarpus litseifolius).</title>
        <authorList>
            <person name="Zhou J."/>
        </authorList>
    </citation>
    <scope>NUCLEOTIDE SEQUENCE [LARGE SCALE GENOMIC DNA]</scope>
    <source>
        <strain evidence="6">Zhou-2022a</strain>
        <tissue evidence="6">Leaf</tissue>
    </source>
</reference>
<dbReference type="EMBL" id="JAZDWU010000010">
    <property type="protein sequence ID" value="KAK9988022.1"/>
    <property type="molecule type" value="Genomic_DNA"/>
</dbReference>
<keyword evidence="2" id="KW-0808">Transferase</keyword>
<dbReference type="Proteomes" id="UP001459277">
    <property type="component" value="Unassembled WGS sequence"/>
</dbReference>
<evidence type="ECO:0000313" key="6">
    <source>
        <dbReference type="EMBL" id="KAK9988022.1"/>
    </source>
</evidence>
<evidence type="ECO:0000313" key="7">
    <source>
        <dbReference type="Proteomes" id="UP001459277"/>
    </source>
</evidence>
<dbReference type="InterPro" id="IPR002156">
    <property type="entry name" value="RNaseH_domain"/>
</dbReference>
<feature type="domain" description="RNase H type-1" evidence="5">
    <location>
        <begin position="368"/>
        <end position="408"/>
    </location>
</feature>
<sequence>MEIQQVLHMNGGDGKTSYAINSQLQRTVAAMVKPILEESIEELYLALFPECFKMADLGCAAGPNTLLVVSKVVDIIGTKSQKLNRPPSSLQAFLNDLPGNDFNTIFKSLPSFYKKLENEKGNSFGHCFITAVPGSFYGRLFPNNSLHFVHSTYALPWLSEAPKQLVSKEAMNKGNICIAKTSPPLVFNAYLEQFERDFKMFLKCRAEELVPGGRMVLTTMGSIKSDDPLCIWEVVGLNLNDMVKEGLIEAEKLDTFNLPNYLPTTEEVRKVIEIEGSFTLLKLEVFKMDWDSYIKKANSGLDKQERATIIATDIRAVGEPILASQFGEENMDNLFQRFKDVVLDHMEAEKCEHEHAPSFRLGLDCTEMEKTSFPGVNDCRSMLQAFQVYCMQHCYRETNRAADLLANLGRCQDESFVSYESPPFVVMEALNFDTNVVTRSIRASAKWVYASSVEIVEKKGGHGGTPTRTIVFAIWGLEEPEGDEGWGPYGVQS</sequence>